<evidence type="ECO:0000313" key="2">
    <source>
        <dbReference type="Proteomes" id="UP000789759"/>
    </source>
</evidence>
<proteinExistence type="predicted"/>
<keyword evidence="2" id="KW-1185">Reference proteome</keyword>
<name>A0A9N9E3H1_9GLOM</name>
<sequence length="111" mass="12431">MALEETDPNYQQNIQLSVLVESAITNNSTNSLNKQIIMITQEDLLSDIEILPKKELAIYSYETPHLSASCISKTASSSDKNKKTDGLITVTNRKTKKGNRISKKKLYKIIS</sequence>
<gene>
    <name evidence="1" type="ORF">CPELLU_LOCUS9918</name>
</gene>
<dbReference type="Proteomes" id="UP000789759">
    <property type="component" value="Unassembled WGS sequence"/>
</dbReference>
<comment type="caution">
    <text evidence="1">The sequence shown here is derived from an EMBL/GenBank/DDBJ whole genome shotgun (WGS) entry which is preliminary data.</text>
</comment>
<evidence type="ECO:0000313" key="1">
    <source>
        <dbReference type="EMBL" id="CAG8663575.1"/>
    </source>
</evidence>
<dbReference type="AlphaFoldDB" id="A0A9N9E3H1"/>
<reference evidence="1" key="1">
    <citation type="submission" date="2021-06" db="EMBL/GenBank/DDBJ databases">
        <authorList>
            <person name="Kallberg Y."/>
            <person name="Tangrot J."/>
            <person name="Rosling A."/>
        </authorList>
    </citation>
    <scope>NUCLEOTIDE SEQUENCE</scope>
    <source>
        <strain evidence="1">FL966</strain>
    </source>
</reference>
<dbReference type="EMBL" id="CAJVQA010007904">
    <property type="protein sequence ID" value="CAG8663575.1"/>
    <property type="molecule type" value="Genomic_DNA"/>
</dbReference>
<organism evidence="1 2">
    <name type="scientific">Cetraspora pellucida</name>
    <dbReference type="NCBI Taxonomy" id="1433469"/>
    <lineage>
        <taxon>Eukaryota</taxon>
        <taxon>Fungi</taxon>
        <taxon>Fungi incertae sedis</taxon>
        <taxon>Mucoromycota</taxon>
        <taxon>Glomeromycotina</taxon>
        <taxon>Glomeromycetes</taxon>
        <taxon>Diversisporales</taxon>
        <taxon>Gigasporaceae</taxon>
        <taxon>Cetraspora</taxon>
    </lineage>
</organism>
<protein>
    <submittedName>
        <fullName evidence="1">5420_t:CDS:1</fullName>
    </submittedName>
</protein>
<accession>A0A9N9E3H1</accession>